<comment type="caution">
    <text evidence="1">The sequence shown here is derived from an EMBL/GenBank/DDBJ whole genome shotgun (WGS) entry which is preliminary data.</text>
</comment>
<organism evidence="1 2">
    <name type="scientific">Larimichthys crocea</name>
    <name type="common">Large yellow croaker</name>
    <name type="synonym">Pseudosciaena crocea</name>
    <dbReference type="NCBI Taxonomy" id="215358"/>
    <lineage>
        <taxon>Eukaryota</taxon>
        <taxon>Metazoa</taxon>
        <taxon>Chordata</taxon>
        <taxon>Craniata</taxon>
        <taxon>Vertebrata</taxon>
        <taxon>Euteleostomi</taxon>
        <taxon>Actinopterygii</taxon>
        <taxon>Neopterygii</taxon>
        <taxon>Teleostei</taxon>
        <taxon>Neoteleostei</taxon>
        <taxon>Acanthomorphata</taxon>
        <taxon>Eupercaria</taxon>
        <taxon>Sciaenidae</taxon>
        <taxon>Larimichthys</taxon>
    </lineage>
</organism>
<name>A0ACD3RJM5_LARCR</name>
<evidence type="ECO:0000313" key="1">
    <source>
        <dbReference type="EMBL" id="TMS18904.1"/>
    </source>
</evidence>
<sequence length="305" mass="32723">MALSLNYFLSSQKIIWIGKAAESAAFVSASSSGSRRTQSFTSVGFEFTEVGFIHPSVCALGCSIMLQHNWFLVICALLSLAVPVLVAAETCPAGMPGMPGIPGMPGRDGRDGPRGQKGQPGTVLLGSGGPLKGQKGEPGQFGLAGKRGQSGEPGEPGSPGIPGPPGEPGEPGNVGVQQRAAFSVARGTNEYPDRASIIRFTTIITNINNDYNTATGRFRCRVPGTYYFVYHASIEDRLCVLMKLDQTLLMPFCDHRRTRRQVTSGSLAVYLSRDQEVWLETKDYRGMRGKPSGYSIFTGFLLQAH</sequence>
<gene>
    <name evidence="1" type="ORF">E3U43_003225</name>
</gene>
<evidence type="ECO:0000313" key="2">
    <source>
        <dbReference type="Proteomes" id="UP000793456"/>
    </source>
</evidence>
<reference evidence="1" key="1">
    <citation type="submission" date="2018-11" db="EMBL/GenBank/DDBJ databases">
        <title>The sequence and de novo assembly of Larimichthys crocea genome using PacBio and Hi-C technologies.</title>
        <authorList>
            <person name="Xu P."/>
            <person name="Chen B."/>
            <person name="Zhou Z."/>
            <person name="Ke Q."/>
            <person name="Wu Y."/>
            <person name="Bai H."/>
            <person name="Pu F."/>
        </authorList>
    </citation>
    <scope>NUCLEOTIDE SEQUENCE</scope>
    <source>
        <tissue evidence="1">Muscle</tissue>
    </source>
</reference>
<accession>A0ACD3RJM5</accession>
<protein>
    <submittedName>
        <fullName evidence="1">Uncharacterized protein</fullName>
    </submittedName>
</protein>
<dbReference type="Proteomes" id="UP000793456">
    <property type="component" value="Chromosome V"/>
</dbReference>
<dbReference type="EMBL" id="CM011678">
    <property type="protein sequence ID" value="TMS18904.1"/>
    <property type="molecule type" value="Genomic_DNA"/>
</dbReference>
<keyword evidence="2" id="KW-1185">Reference proteome</keyword>
<proteinExistence type="predicted"/>